<reference evidence="2 3" key="1">
    <citation type="submission" date="2016-10" db="EMBL/GenBank/DDBJ databases">
        <authorList>
            <person name="de Groot N.N."/>
        </authorList>
    </citation>
    <scope>NUCLEOTIDE SEQUENCE [LARGE SCALE GENOMIC DNA]</scope>
    <source>
        <strain evidence="2 3">DSM 18346</strain>
    </source>
</reference>
<organism evidence="2 3">
    <name type="scientific">Natronincola ferrireducens</name>
    <dbReference type="NCBI Taxonomy" id="393762"/>
    <lineage>
        <taxon>Bacteria</taxon>
        <taxon>Bacillati</taxon>
        <taxon>Bacillota</taxon>
        <taxon>Clostridia</taxon>
        <taxon>Peptostreptococcales</taxon>
        <taxon>Natronincolaceae</taxon>
        <taxon>Natronincola</taxon>
    </lineage>
</organism>
<keyword evidence="1" id="KW-0812">Transmembrane</keyword>
<evidence type="ECO:0000313" key="3">
    <source>
        <dbReference type="Proteomes" id="UP000198718"/>
    </source>
</evidence>
<dbReference type="PANTHER" id="PTHR41771">
    <property type="entry name" value="MEMBRANE PROTEIN-RELATED"/>
    <property type="match status" value="1"/>
</dbReference>
<name>A0A1G9IYY9_9FIRM</name>
<keyword evidence="1" id="KW-0472">Membrane</keyword>
<protein>
    <submittedName>
        <fullName evidence="2">Uncharacterized membrane protein</fullName>
    </submittedName>
</protein>
<feature type="transmembrane region" description="Helical" evidence="1">
    <location>
        <begin position="113"/>
        <end position="132"/>
    </location>
</feature>
<evidence type="ECO:0000313" key="2">
    <source>
        <dbReference type="EMBL" id="SDL30305.1"/>
    </source>
</evidence>
<proteinExistence type="predicted"/>
<feature type="transmembrane region" description="Helical" evidence="1">
    <location>
        <begin position="239"/>
        <end position="264"/>
    </location>
</feature>
<dbReference type="AlphaFoldDB" id="A0A1G9IYY9"/>
<dbReference type="RefSeq" id="WP_090555004.1">
    <property type="nucleotide sequence ID" value="NZ_FNFP01000014.1"/>
</dbReference>
<evidence type="ECO:0000256" key="1">
    <source>
        <dbReference type="SAM" id="Phobius"/>
    </source>
</evidence>
<feature type="transmembrane region" description="Helical" evidence="1">
    <location>
        <begin position="332"/>
        <end position="355"/>
    </location>
</feature>
<keyword evidence="1" id="KW-1133">Transmembrane helix</keyword>
<feature type="transmembrane region" description="Helical" evidence="1">
    <location>
        <begin position="163"/>
        <end position="184"/>
    </location>
</feature>
<feature type="transmembrane region" description="Helical" evidence="1">
    <location>
        <begin position="191"/>
        <end position="210"/>
    </location>
</feature>
<dbReference type="OrthoDB" id="5753718at2"/>
<sequence>MIQKKTIFVLMIMLLIIAVKASAIEDYNHSYQKVKAIVIEEETIKDTEMKVQIIKAKIIKGFFKDKVVEFNHPLIEGSRYNIPLSENMKIFLSIQVEGKELVGVGFIDVIRDFHLKLLFLLFFILLIIFGGFKGFRSFIALLITALCIGYIFIPLIIKGHNFILTTVIVSTIIVMSSFILISGFTRKSLTAILGTIGGTMTSAILAIYFGNKIYLTGISDEMLELLVAYSSYTIDYRGLLYSGIIIGALGAVMDVSMTITSVVCEIKSKTPKIRIRTLFFSGLSVGRDIMATMTNTLILAYVGTSLPLLLIFIFSDMPLMDIVNSQYIASEIIRSLCGSIGLILTIPITSVVAAINN</sequence>
<dbReference type="STRING" id="393762.SAMN05660472_02977"/>
<dbReference type="PANTHER" id="PTHR41771:SF1">
    <property type="entry name" value="MEMBRANE PROTEIN"/>
    <property type="match status" value="1"/>
</dbReference>
<dbReference type="EMBL" id="FNFP01000014">
    <property type="protein sequence ID" value="SDL30305.1"/>
    <property type="molecule type" value="Genomic_DNA"/>
</dbReference>
<accession>A0A1G9IYY9</accession>
<feature type="transmembrane region" description="Helical" evidence="1">
    <location>
        <begin position="297"/>
        <end position="320"/>
    </location>
</feature>
<feature type="transmembrane region" description="Helical" evidence="1">
    <location>
        <begin position="139"/>
        <end position="157"/>
    </location>
</feature>
<gene>
    <name evidence="2" type="ORF">SAMN05660472_02977</name>
</gene>
<dbReference type="Proteomes" id="UP000198718">
    <property type="component" value="Unassembled WGS sequence"/>
</dbReference>
<dbReference type="InterPro" id="IPR012507">
    <property type="entry name" value="YibE_F"/>
</dbReference>
<keyword evidence="3" id="KW-1185">Reference proteome</keyword>
<dbReference type="Pfam" id="PF07907">
    <property type="entry name" value="YibE_F"/>
    <property type="match status" value="1"/>
</dbReference>